<dbReference type="OrthoDB" id="6360905at2759"/>
<dbReference type="Proteomes" id="UP001153737">
    <property type="component" value="Chromosome 6"/>
</dbReference>
<dbReference type="EMBL" id="OU896712">
    <property type="protein sequence ID" value="CAH1173932.1"/>
    <property type="molecule type" value="Genomic_DNA"/>
</dbReference>
<proteinExistence type="predicted"/>
<dbReference type="Pfam" id="PF10512">
    <property type="entry name" value="Borealin"/>
    <property type="match status" value="1"/>
</dbReference>
<feature type="compositionally biased region" description="Polar residues" evidence="1">
    <location>
        <begin position="108"/>
        <end position="118"/>
    </location>
</feature>
<name>A0A9P0DLZ4_PHACE</name>
<reference evidence="3" key="1">
    <citation type="submission" date="2022-01" db="EMBL/GenBank/DDBJ databases">
        <authorList>
            <person name="King R."/>
        </authorList>
    </citation>
    <scope>NUCLEOTIDE SEQUENCE</scope>
</reference>
<accession>A0A9P0DLZ4</accession>
<organism evidence="3 4">
    <name type="scientific">Phaedon cochleariae</name>
    <name type="common">Mustard beetle</name>
    <dbReference type="NCBI Taxonomy" id="80249"/>
    <lineage>
        <taxon>Eukaryota</taxon>
        <taxon>Metazoa</taxon>
        <taxon>Ecdysozoa</taxon>
        <taxon>Arthropoda</taxon>
        <taxon>Hexapoda</taxon>
        <taxon>Insecta</taxon>
        <taxon>Pterygota</taxon>
        <taxon>Neoptera</taxon>
        <taxon>Endopterygota</taxon>
        <taxon>Coleoptera</taxon>
        <taxon>Polyphaga</taxon>
        <taxon>Cucujiformia</taxon>
        <taxon>Chrysomeloidea</taxon>
        <taxon>Chrysomelidae</taxon>
        <taxon>Chrysomelinae</taxon>
        <taxon>Chrysomelini</taxon>
        <taxon>Phaedon</taxon>
    </lineage>
</organism>
<keyword evidence="4" id="KW-1185">Reference proteome</keyword>
<feature type="domain" description="Borealin C-terminal" evidence="2">
    <location>
        <begin position="165"/>
        <end position="273"/>
    </location>
</feature>
<evidence type="ECO:0000313" key="3">
    <source>
        <dbReference type="EMBL" id="CAH1173932.1"/>
    </source>
</evidence>
<sequence>MPRTKVSRKVITKPDNDVEIKQIKLKCQKLIENKVKKALIPITKKEYHDHVNHDLIEERMNVPTKCLKLSMTEMKRIASFKSYETTSAMSYIVKEDAMKLANSTKSNRNIYKSSSSTDDGYLTTESSSSRYSRSTTKGPRSTRATRSLSRSNHKNSVKPTSVMKHSEMETPANKRTPPNSYGTITPKCKPNTPLVILRRPKMGETALSMQGSPLLTSSIATEEQANINIPLGDGTMLSLLPQKGLRMSQIPQFDSNTLKQLSSLSENLKKVVEVTEKKYGLNFD</sequence>
<reference evidence="3" key="2">
    <citation type="submission" date="2022-10" db="EMBL/GenBank/DDBJ databases">
        <authorList>
            <consortium name="ENA_rothamsted_submissions"/>
            <consortium name="culmorum"/>
            <person name="King R."/>
        </authorList>
    </citation>
    <scope>NUCLEOTIDE SEQUENCE</scope>
</reference>
<dbReference type="AlphaFoldDB" id="A0A9P0DLZ4"/>
<protein>
    <recommendedName>
        <fullName evidence="2">Borealin C-terminal domain-containing protein</fullName>
    </recommendedName>
</protein>
<gene>
    <name evidence="3" type="ORF">PHAECO_LOCUS9789</name>
</gene>
<feature type="region of interest" description="Disordered" evidence="1">
    <location>
        <begin position="108"/>
        <end position="187"/>
    </location>
</feature>
<feature type="compositionally biased region" description="Low complexity" evidence="1">
    <location>
        <begin position="123"/>
        <end position="150"/>
    </location>
</feature>
<evidence type="ECO:0000313" key="4">
    <source>
        <dbReference type="Proteomes" id="UP001153737"/>
    </source>
</evidence>
<evidence type="ECO:0000256" key="1">
    <source>
        <dbReference type="SAM" id="MobiDB-lite"/>
    </source>
</evidence>
<evidence type="ECO:0000259" key="2">
    <source>
        <dbReference type="Pfam" id="PF10512"/>
    </source>
</evidence>
<dbReference type="InterPro" id="IPR046466">
    <property type="entry name" value="Borealin_C"/>
</dbReference>